<evidence type="ECO:0000313" key="2">
    <source>
        <dbReference type="EMBL" id="CAA7023626.1"/>
    </source>
</evidence>
<dbReference type="EMBL" id="CACVBM020000799">
    <property type="protein sequence ID" value="CAA7023626.1"/>
    <property type="molecule type" value="Genomic_DNA"/>
</dbReference>
<reference evidence="2" key="1">
    <citation type="submission" date="2020-01" db="EMBL/GenBank/DDBJ databases">
        <authorList>
            <person name="Mishra B."/>
        </authorList>
    </citation>
    <scope>NUCLEOTIDE SEQUENCE [LARGE SCALE GENOMIC DNA]</scope>
</reference>
<dbReference type="InterPro" id="IPR036397">
    <property type="entry name" value="RNaseH_sf"/>
</dbReference>
<comment type="caution">
    <text evidence="2">The sequence shown here is derived from an EMBL/GenBank/DDBJ whole genome shotgun (WGS) entry which is preliminary data.</text>
</comment>
<evidence type="ECO:0000259" key="1">
    <source>
        <dbReference type="Pfam" id="PF13456"/>
    </source>
</evidence>
<proteinExistence type="predicted"/>
<accession>A0A6D2I5M5</accession>
<organism evidence="2 3">
    <name type="scientific">Microthlaspi erraticum</name>
    <dbReference type="NCBI Taxonomy" id="1685480"/>
    <lineage>
        <taxon>Eukaryota</taxon>
        <taxon>Viridiplantae</taxon>
        <taxon>Streptophyta</taxon>
        <taxon>Embryophyta</taxon>
        <taxon>Tracheophyta</taxon>
        <taxon>Spermatophyta</taxon>
        <taxon>Magnoliopsida</taxon>
        <taxon>eudicotyledons</taxon>
        <taxon>Gunneridae</taxon>
        <taxon>Pentapetalae</taxon>
        <taxon>rosids</taxon>
        <taxon>malvids</taxon>
        <taxon>Brassicales</taxon>
        <taxon>Brassicaceae</taxon>
        <taxon>Coluteocarpeae</taxon>
        <taxon>Microthlaspi</taxon>
    </lineage>
</organism>
<dbReference type="CDD" id="cd06222">
    <property type="entry name" value="RNase_H_like"/>
    <property type="match status" value="1"/>
</dbReference>
<dbReference type="GO" id="GO:0004523">
    <property type="term" value="F:RNA-DNA hybrid ribonuclease activity"/>
    <property type="evidence" value="ECO:0007669"/>
    <property type="project" value="InterPro"/>
</dbReference>
<dbReference type="GO" id="GO:0003676">
    <property type="term" value="F:nucleic acid binding"/>
    <property type="evidence" value="ECO:0007669"/>
    <property type="project" value="InterPro"/>
</dbReference>
<dbReference type="PANTHER" id="PTHR34146:SF3">
    <property type="entry name" value="POLYNUCLEOTIDYL TRANSFERASE, RIBONUCLEASE H-LIKE SUPERFAMILY PROTEIN"/>
    <property type="match status" value="1"/>
</dbReference>
<dbReference type="PANTHER" id="PTHR34146">
    <property type="entry name" value="POLYNUCLEOTIDYL TRANSFERASE, RIBONUCLEASE H-LIKE SUPERFAMILY PROTEIN-RELATED"/>
    <property type="match status" value="1"/>
</dbReference>
<dbReference type="InterPro" id="IPR044730">
    <property type="entry name" value="RNase_H-like_dom_plant"/>
</dbReference>
<dbReference type="OrthoDB" id="1906820at2759"/>
<name>A0A6D2I5M5_9BRAS</name>
<feature type="domain" description="RNase H type-1" evidence="1">
    <location>
        <begin position="117"/>
        <end position="233"/>
    </location>
</feature>
<protein>
    <recommendedName>
        <fullName evidence="1">RNase H type-1 domain-containing protein</fullName>
    </recommendedName>
</protein>
<evidence type="ECO:0000313" key="3">
    <source>
        <dbReference type="Proteomes" id="UP000467841"/>
    </source>
</evidence>
<dbReference type="AlphaFoldDB" id="A0A6D2I5M5"/>
<dbReference type="SUPFAM" id="SSF53098">
    <property type="entry name" value="Ribonuclease H-like"/>
    <property type="match status" value="1"/>
</dbReference>
<dbReference type="InterPro" id="IPR002156">
    <property type="entry name" value="RNaseH_domain"/>
</dbReference>
<dbReference type="Pfam" id="PF13456">
    <property type="entry name" value="RVT_3"/>
    <property type="match status" value="1"/>
</dbReference>
<keyword evidence="3" id="KW-1185">Reference proteome</keyword>
<sequence>MARLVWSIPEFPTHPGIFPCDALYKNVDHLFWRAKEEKVPEITIARFPWILWYLWKARNDKVFNNKDISSLDTFQLACAESETWSLAQLVDKTVSDNVISSPVVQTDSIITASRCQTDASWSRDCNVFGGGFVLETANDERLFGAMAEYQVSTPLHAELAALVWAMTKALEQGITALSFETDCLQLVRIVDNEEDWPSMISELDEFHTLRSSFTLFSLSFIPRLLNVCADRLLKGARAQGFCFTHVDHTIPSWLVFETNLLG</sequence>
<dbReference type="Proteomes" id="UP000467841">
    <property type="component" value="Unassembled WGS sequence"/>
</dbReference>
<dbReference type="InterPro" id="IPR012337">
    <property type="entry name" value="RNaseH-like_sf"/>
</dbReference>
<dbReference type="Gene3D" id="3.30.420.10">
    <property type="entry name" value="Ribonuclease H-like superfamily/Ribonuclease H"/>
    <property type="match status" value="1"/>
</dbReference>
<gene>
    <name evidence="2" type="ORF">MERR_LOCUS10861</name>
</gene>